<accession>A0A5B7HX41</accession>
<keyword evidence="2" id="KW-1185">Reference proteome</keyword>
<gene>
    <name evidence="1" type="ORF">E2C01_068653</name>
</gene>
<sequence>MGSLLGAYQIHALNHILQPAQRGTQSNKRRCLFILKRRAGFAATPTTRGYVRVIYHGSSWCVPVKEACRETRCRERACKGVGVRSAKWTLWS</sequence>
<name>A0A5B7HX41_PORTR</name>
<evidence type="ECO:0000313" key="2">
    <source>
        <dbReference type="Proteomes" id="UP000324222"/>
    </source>
</evidence>
<organism evidence="1 2">
    <name type="scientific">Portunus trituberculatus</name>
    <name type="common">Swimming crab</name>
    <name type="synonym">Neptunus trituberculatus</name>
    <dbReference type="NCBI Taxonomy" id="210409"/>
    <lineage>
        <taxon>Eukaryota</taxon>
        <taxon>Metazoa</taxon>
        <taxon>Ecdysozoa</taxon>
        <taxon>Arthropoda</taxon>
        <taxon>Crustacea</taxon>
        <taxon>Multicrustacea</taxon>
        <taxon>Malacostraca</taxon>
        <taxon>Eumalacostraca</taxon>
        <taxon>Eucarida</taxon>
        <taxon>Decapoda</taxon>
        <taxon>Pleocyemata</taxon>
        <taxon>Brachyura</taxon>
        <taxon>Eubrachyura</taxon>
        <taxon>Portunoidea</taxon>
        <taxon>Portunidae</taxon>
        <taxon>Portuninae</taxon>
        <taxon>Portunus</taxon>
    </lineage>
</organism>
<evidence type="ECO:0000313" key="1">
    <source>
        <dbReference type="EMBL" id="MPC74296.1"/>
    </source>
</evidence>
<dbReference type="AlphaFoldDB" id="A0A5B7HX41"/>
<proteinExistence type="predicted"/>
<protein>
    <submittedName>
        <fullName evidence="1">Uncharacterized protein</fullName>
    </submittedName>
</protein>
<dbReference type="EMBL" id="VSRR010038654">
    <property type="protein sequence ID" value="MPC74296.1"/>
    <property type="molecule type" value="Genomic_DNA"/>
</dbReference>
<comment type="caution">
    <text evidence="1">The sequence shown here is derived from an EMBL/GenBank/DDBJ whole genome shotgun (WGS) entry which is preliminary data.</text>
</comment>
<reference evidence="1 2" key="1">
    <citation type="submission" date="2019-05" db="EMBL/GenBank/DDBJ databases">
        <title>Another draft genome of Portunus trituberculatus and its Hox gene families provides insights of decapod evolution.</title>
        <authorList>
            <person name="Jeong J.-H."/>
            <person name="Song I."/>
            <person name="Kim S."/>
            <person name="Choi T."/>
            <person name="Kim D."/>
            <person name="Ryu S."/>
            <person name="Kim W."/>
        </authorList>
    </citation>
    <scope>NUCLEOTIDE SEQUENCE [LARGE SCALE GENOMIC DNA]</scope>
    <source>
        <tissue evidence="1">Muscle</tissue>
    </source>
</reference>
<dbReference type="Proteomes" id="UP000324222">
    <property type="component" value="Unassembled WGS sequence"/>
</dbReference>